<comment type="similarity">
    <text evidence="1 10">Belongs to the class-I aminoacyl-tRNA synthetase family.</text>
</comment>
<dbReference type="Gene3D" id="1.10.240.10">
    <property type="entry name" value="Tyrosyl-Transfer RNA Synthetase"/>
    <property type="match status" value="1"/>
</dbReference>
<organism evidence="11 12">
    <name type="scientific">[Clostridium] aminophilum</name>
    <dbReference type="NCBI Taxonomy" id="1526"/>
    <lineage>
        <taxon>Bacteria</taxon>
        <taxon>Bacillati</taxon>
        <taxon>Bacillota</taxon>
        <taxon>Clostridia</taxon>
        <taxon>Lachnospirales</taxon>
        <taxon>Lachnospiraceae</taxon>
    </lineage>
</organism>
<dbReference type="Gene3D" id="3.40.50.620">
    <property type="entry name" value="HUPs"/>
    <property type="match status" value="1"/>
</dbReference>
<keyword evidence="3 10" id="KW-0436">Ligase</keyword>
<dbReference type="InterPro" id="IPR014729">
    <property type="entry name" value="Rossmann-like_a/b/a_fold"/>
</dbReference>
<dbReference type="STRING" id="1526.SAMN02910262_00395"/>
<evidence type="ECO:0000256" key="1">
    <source>
        <dbReference type="ARBA" id="ARBA00005594"/>
    </source>
</evidence>
<gene>
    <name evidence="11" type="ORF">SAMN04487771_100432</name>
</gene>
<dbReference type="OrthoDB" id="9801042at2"/>
<dbReference type="GO" id="GO:0005829">
    <property type="term" value="C:cytosol"/>
    <property type="evidence" value="ECO:0007669"/>
    <property type="project" value="TreeGrafter"/>
</dbReference>
<evidence type="ECO:0000256" key="8">
    <source>
        <dbReference type="ARBA" id="ARBA00049929"/>
    </source>
</evidence>
<evidence type="ECO:0000256" key="6">
    <source>
        <dbReference type="ARBA" id="ARBA00022917"/>
    </source>
</evidence>
<dbReference type="RefSeq" id="WP_074648431.1">
    <property type="nucleotide sequence ID" value="NZ_FOIL01000004.1"/>
</dbReference>
<protein>
    <recommendedName>
        <fullName evidence="2 9">Tryptophan--tRNA ligase</fullName>
        <ecNumber evidence="2 9">6.1.1.2</ecNumber>
    </recommendedName>
</protein>
<dbReference type="InterPro" id="IPR002306">
    <property type="entry name" value="Trp-tRNA-ligase"/>
</dbReference>
<dbReference type="GO" id="GO:0005524">
    <property type="term" value="F:ATP binding"/>
    <property type="evidence" value="ECO:0007669"/>
    <property type="project" value="UniProtKB-KW"/>
</dbReference>
<sequence>MEAKDCKKKIILTGDRPTGKLHLGHYVGSLQRRVELQNSGKFDEINILVADDQALTDNWDNPKKIRDNIIEVALDYLSIGIDPDKSNICIQSGIPALHALTFYYMNLVTTQRLSRNPTVKTEMKLRGFNGGDDADNEAGLPAGFFTYPVSQAADITAFKATTVPVGEDQSPMIEQTREIVRRFNATYKKDILVEPEILLPENEVQRRLPGLDGQAKMSKSLGNCIFLCDDKKTVEQKIKSMYTDPQHLNVADPGHVEGNMVFTYLDAFCREDQFAEYLPEYQNLDEMKEHYRKGGLGDMKCKKFLMKVMDELLAPIRESRAKWEANIGDVYDILKAGTDHAVKTTNATLNEVRGAMRIDYFDDRSIVGDWEEWLKSDERMQSPTVRR</sequence>
<evidence type="ECO:0000313" key="12">
    <source>
        <dbReference type="Proteomes" id="UP000199820"/>
    </source>
</evidence>
<evidence type="ECO:0000256" key="4">
    <source>
        <dbReference type="ARBA" id="ARBA00022741"/>
    </source>
</evidence>
<evidence type="ECO:0000256" key="5">
    <source>
        <dbReference type="ARBA" id="ARBA00022840"/>
    </source>
</evidence>
<accession>A0A1I0BHD6</accession>
<comment type="catalytic activity">
    <reaction evidence="8">
        <text>tRNA(Trp) + L-tryptophan + ATP = L-tryptophyl-tRNA(Trp) + AMP + diphosphate + H(+)</text>
        <dbReference type="Rhea" id="RHEA:24080"/>
        <dbReference type="Rhea" id="RHEA-COMP:9671"/>
        <dbReference type="Rhea" id="RHEA-COMP:9705"/>
        <dbReference type="ChEBI" id="CHEBI:15378"/>
        <dbReference type="ChEBI" id="CHEBI:30616"/>
        <dbReference type="ChEBI" id="CHEBI:33019"/>
        <dbReference type="ChEBI" id="CHEBI:57912"/>
        <dbReference type="ChEBI" id="CHEBI:78442"/>
        <dbReference type="ChEBI" id="CHEBI:78535"/>
        <dbReference type="ChEBI" id="CHEBI:456215"/>
        <dbReference type="EC" id="6.1.1.2"/>
    </reaction>
</comment>
<dbReference type="GO" id="GO:0006436">
    <property type="term" value="P:tryptophanyl-tRNA aminoacylation"/>
    <property type="evidence" value="ECO:0007669"/>
    <property type="project" value="UniProtKB-UniRule"/>
</dbReference>
<evidence type="ECO:0000256" key="10">
    <source>
        <dbReference type="RuleBase" id="RU363036"/>
    </source>
</evidence>
<dbReference type="EC" id="6.1.1.2" evidence="2 9"/>
<keyword evidence="12" id="KW-1185">Reference proteome</keyword>
<dbReference type="PROSITE" id="PS00178">
    <property type="entry name" value="AA_TRNA_LIGASE_I"/>
    <property type="match status" value="1"/>
</dbReference>
<name>A0A1I0BHD6_9FIRM</name>
<dbReference type="EMBL" id="FOIL01000004">
    <property type="protein sequence ID" value="SET05637.1"/>
    <property type="molecule type" value="Genomic_DNA"/>
</dbReference>
<keyword evidence="6 10" id="KW-0648">Protein biosynthesis</keyword>
<dbReference type="eggNOG" id="COG0180">
    <property type="taxonomic scope" value="Bacteria"/>
</dbReference>
<evidence type="ECO:0000256" key="2">
    <source>
        <dbReference type="ARBA" id="ARBA00013161"/>
    </source>
</evidence>
<keyword evidence="5 10" id="KW-0067">ATP-binding</keyword>
<proteinExistence type="inferred from homology"/>
<dbReference type="NCBIfam" id="TIGR00233">
    <property type="entry name" value="trpS"/>
    <property type="match status" value="1"/>
</dbReference>
<dbReference type="PANTHER" id="PTHR43766:SF1">
    <property type="entry name" value="TRYPTOPHAN--TRNA LIGASE, MITOCHONDRIAL"/>
    <property type="match status" value="1"/>
</dbReference>
<evidence type="ECO:0000313" key="11">
    <source>
        <dbReference type="EMBL" id="SET05637.1"/>
    </source>
</evidence>
<dbReference type="PANTHER" id="PTHR43766">
    <property type="entry name" value="TRYPTOPHAN--TRNA LIGASE, MITOCHONDRIAL"/>
    <property type="match status" value="1"/>
</dbReference>
<dbReference type="InterPro" id="IPR001412">
    <property type="entry name" value="aa-tRNA-synth_I_CS"/>
</dbReference>
<dbReference type="AlphaFoldDB" id="A0A1I0BHD6"/>
<dbReference type="SUPFAM" id="SSF52374">
    <property type="entry name" value="Nucleotidylyl transferase"/>
    <property type="match status" value="1"/>
</dbReference>
<dbReference type="FunFam" id="1.10.240.10:FF:000005">
    <property type="entry name" value="Tryptophan--tRNA ligase"/>
    <property type="match status" value="1"/>
</dbReference>
<dbReference type="InterPro" id="IPR050203">
    <property type="entry name" value="Trp-tRNA_synthetase"/>
</dbReference>
<dbReference type="InterPro" id="IPR002305">
    <property type="entry name" value="aa-tRNA-synth_Ic"/>
</dbReference>
<dbReference type="Pfam" id="PF00579">
    <property type="entry name" value="tRNA-synt_1b"/>
    <property type="match status" value="1"/>
</dbReference>
<evidence type="ECO:0000256" key="7">
    <source>
        <dbReference type="ARBA" id="ARBA00023146"/>
    </source>
</evidence>
<dbReference type="GO" id="GO:0004830">
    <property type="term" value="F:tryptophan-tRNA ligase activity"/>
    <property type="evidence" value="ECO:0007669"/>
    <property type="project" value="UniProtKB-UniRule"/>
</dbReference>
<evidence type="ECO:0000256" key="3">
    <source>
        <dbReference type="ARBA" id="ARBA00022598"/>
    </source>
</evidence>
<keyword evidence="7 10" id="KW-0030">Aminoacyl-tRNA synthetase</keyword>
<reference evidence="11 12" key="1">
    <citation type="submission" date="2016-10" db="EMBL/GenBank/DDBJ databases">
        <authorList>
            <person name="de Groot N.N."/>
        </authorList>
    </citation>
    <scope>NUCLEOTIDE SEQUENCE [LARGE SCALE GENOMIC DNA]</scope>
    <source>
        <strain evidence="11 12">KH1P1</strain>
    </source>
</reference>
<dbReference type="CDD" id="cd00806">
    <property type="entry name" value="TrpRS_core"/>
    <property type="match status" value="1"/>
</dbReference>
<evidence type="ECO:0000256" key="9">
    <source>
        <dbReference type="NCBIfam" id="TIGR00233"/>
    </source>
</evidence>
<keyword evidence="4 10" id="KW-0547">Nucleotide-binding</keyword>
<dbReference type="PRINTS" id="PR01039">
    <property type="entry name" value="TRNASYNTHTRP"/>
</dbReference>
<dbReference type="Proteomes" id="UP000199820">
    <property type="component" value="Unassembled WGS sequence"/>
</dbReference>